<dbReference type="GO" id="GO:0016705">
    <property type="term" value="F:oxidoreductase activity, acting on paired donors, with incorporation or reduction of molecular oxygen"/>
    <property type="evidence" value="ECO:0007669"/>
    <property type="project" value="InterPro"/>
</dbReference>
<dbReference type="PANTHER" id="PTHR46696:SF1">
    <property type="entry name" value="CYTOCHROME P450 YJIB-RELATED"/>
    <property type="match status" value="1"/>
</dbReference>
<evidence type="ECO:0000256" key="3">
    <source>
        <dbReference type="ARBA" id="ARBA00022723"/>
    </source>
</evidence>
<name>A0A4R6UR85_9PSEU</name>
<dbReference type="GO" id="GO:0005506">
    <property type="term" value="F:iron ion binding"/>
    <property type="evidence" value="ECO:0007669"/>
    <property type="project" value="InterPro"/>
</dbReference>
<dbReference type="RefSeq" id="WP_133829556.1">
    <property type="nucleotide sequence ID" value="NZ_BAABHR010000056.1"/>
</dbReference>
<accession>A0A4R6UR85</accession>
<keyword evidence="3 7" id="KW-0479">Metal-binding</keyword>
<dbReference type="EMBL" id="SNYO01000012">
    <property type="protein sequence ID" value="TDQ47795.1"/>
    <property type="molecule type" value="Genomic_DNA"/>
</dbReference>
<dbReference type="PROSITE" id="PS00086">
    <property type="entry name" value="CYTOCHROME_P450"/>
    <property type="match status" value="1"/>
</dbReference>
<dbReference type="GO" id="GO:0020037">
    <property type="term" value="F:heme binding"/>
    <property type="evidence" value="ECO:0007669"/>
    <property type="project" value="InterPro"/>
</dbReference>
<dbReference type="AlphaFoldDB" id="A0A4R6UR85"/>
<keyword evidence="4 7" id="KW-0560">Oxidoreductase</keyword>
<comment type="caution">
    <text evidence="8">The sequence shown here is derived from an EMBL/GenBank/DDBJ whole genome shotgun (WGS) entry which is preliminary data.</text>
</comment>
<dbReference type="FunFam" id="1.10.630.10:FF:000018">
    <property type="entry name" value="Cytochrome P450 monooxygenase"/>
    <property type="match status" value="1"/>
</dbReference>
<evidence type="ECO:0000256" key="5">
    <source>
        <dbReference type="ARBA" id="ARBA00023004"/>
    </source>
</evidence>
<evidence type="ECO:0000256" key="1">
    <source>
        <dbReference type="ARBA" id="ARBA00010617"/>
    </source>
</evidence>
<evidence type="ECO:0000256" key="2">
    <source>
        <dbReference type="ARBA" id="ARBA00022617"/>
    </source>
</evidence>
<organism evidence="8 9">
    <name type="scientific">Actinomycetospora succinea</name>
    <dbReference type="NCBI Taxonomy" id="663603"/>
    <lineage>
        <taxon>Bacteria</taxon>
        <taxon>Bacillati</taxon>
        <taxon>Actinomycetota</taxon>
        <taxon>Actinomycetes</taxon>
        <taxon>Pseudonocardiales</taxon>
        <taxon>Pseudonocardiaceae</taxon>
        <taxon>Actinomycetospora</taxon>
    </lineage>
</organism>
<dbReference type="PANTHER" id="PTHR46696">
    <property type="entry name" value="P450, PUTATIVE (EUROFUNG)-RELATED"/>
    <property type="match status" value="1"/>
</dbReference>
<dbReference type="Gene3D" id="1.10.630.10">
    <property type="entry name" value="Cytochrome P450"/>
    <property type="match status" value="1"/>
</dbReference>
<keyword evidence="2 7" id="KW-0349">Heme</keyword>
<sequence>METTLPLERLDPTTPPAAYRWLQEHEPVARVAGADGTPAWLVTSHELVAAGLADPHLGLTPPGVPVDERASLFQDGPAHTRLRRLVARAFTPRRVAELAPRIEELADEHVTAFVAAAEDGPADLVDLVAAPLAVGSLGLLLGVALEDHPHFRVLVDDALRADPGDPALLAEAERAWGALMGFTSELVAAARERPGDDLLSALVGIRDADDGRLDDGELIALVTALLAAGVITIRGGLAVAVVRLLQDDLLPGLAERPDVPDLVDELVRRTGVEVFPRWAQSDLALGDVTIVAGEKVLLRLEAANHDPARFPDPEALCPGRPGPHLGFGRGPHHCLGAALARVELTAALTALSRRAPHLRLAVPVAEIPWHRGEVDSGPTVLMLRT</sequence>
<evidence type="ECO:0000256" key="4">
    <source>
        <dbReference type="ARBA" id="ARBA00023002"/>
    </source>
</evidence>
<dbReference type="InterPro" id="IPR036396">
    <property type="entry name" value="Cyt_P450_sf"/>
</dbReference>
<dbReference type="PRINTS" id="PR00359">
    <property type="entry name" value="BP450"/>
</dbReference>
<protein>
    <submittedName>
        <fullName evidence="8">Cytochrome P450</fullName>
    </submittedName>
</protein>
<evidence type="ECO:0000313" key="9">
    <source>
        <dbReference type="Proteomes" id="UP000295705"/>
    </source>
</evidence>
<dbReference type="OrthoDB" id="3563549at2"/>
<evidence type="ECO:0000313" key="8">
    <source>
        <dbReference type="EMBL" id="TDQ47795.1"/>
    </source>
</evidence>
<proteinExistence type="inferred from homology"/>
<keyword evidence="9" id="KW-1185">Reference proteome</keyword>
<dbReference type="Proteomes" id="UP000295705">
    <property type="component" value="Unassembled WGS sequence"/>
</dbReference>
<dbReference type="InterPro" id="IPR017972">
    <property type="entry name" value="Cyt_P450_CS"/>
</dbReference>
<dbReference type="InterPro" id="IPR002397">
    <property type="entry name" value="Cyt_P450_B"/>
</dbReference>
<dbReference type="SUPFAM" id="SSF48264">
    <property type="entry name" value="Cytochrome P450"/>
    <property type="match status" value="1"/>
</dbReference>
<keyword evidence="5 7" id="KW-0408">Iron</keyword>
<dbReference type="GO" id="GO:0004497">
    <property type="term" value="F:monooxygenase activity"/>
    <property type="evidence" value="ECO:0007669"/>
    <property type="project" value="UniProtKB-KW"/>
</dbReference>
<comment type="similarity">
    <text evidence="1 7">Belongs to the cytochrome P450 family.</text>
</comment>
<dbReference type="Pfam" id="PF00067">
    <property type="entry name" value="p450"/>
    <property type="match status" value="1"/>
</dbReference>
<evidence type="ECO:0000256" key="6">
    <source>
        <dbReference type="ARBA" id="ARBA00023033"/>
    </source>
</evidence>
<gene>
    <name evidence="8" type="ORF">EV188_11265</name>
</gene>
<keyword evidence="6 7" id="KW-0503">Monooxygenase</keyword>
<evidence type="ECO:0000256" key="7">
    <source>
        <dbReference type="RuleBase" id="RU000461"/>
    </source>
</evidence>
<dbReference type="InterPro" id="IPR001128">
    <property type="entry name" value="Cyt_P450"/>
</dbReference>
<reference evidence="8 9" key="1">
    <citation type="submission" date="2019-03" db="EMBL/GenBank/DDBJ databases">
        <title>Genomic Encyclopedia of Type Strains, Phase IV (KMG-IV): sequencing the most valuable type-strain genomes for metagenomic binning, comparative biology and taxonomic classification.</title>
        <authorList>
            <person name="Goeker M."/>
        </authorList>
    </citation>
    <scope>NUCLEOTIDE SEQUENCE [LARGE SCALE GENOMIC DNA]</scope>
    <source>
        <strain evidence="8 9">DSM 45775</strain>
    </source>
</reference>